<name>A0ACA9Q7Z0_9GLOM</name>
<evidence type="ECO:0000313" key="2">
    <source>
        <dbReference type="Proteomes" id="UP000789920"/>
    </source>
</evidence>
<evidence type="ECO:0000313" key="1">
    <source>
        <dbReference type="EMBL" id="CAG8737934.1"/>
    </source>
</evidence>
<feature type="non-terminal residue" evidence="1">
    <location>
        <position position="1"/>
    </location>
</feature>
<organism evidence="1 2">
    <name type="scientific">Racocetra persica</name>
    <dbReference type="NCBI Taxonomy" id="160502"/>
    <lineage>
        <taxon>Eukaryota</taxon>
        <taxon>Fungi</taxon>
        <taxon>Fungi incertae sedis</taxon>
        <taxon>Mucoromycota</taxon>
        <taxon>Glomeromycotina</taxon>
        <taxon>Glomeromycetes</taxon>
        <taxon>Diversisporales</taxon>
        <taxon>Gigasporaceae</taxon>
        <taxon>Racocetra</taxon>
    </lineage>
</organism>
<reference evidence="1" key="1">
    <citation type="submission" date="2021-06" db="EMBL/GenBank/DDBJ databases">
        <authorList>
            <person name="Kallberg Y."/>
            <person name="Tangrot J."/>
            <person name="Rosling A."/>
        </authorList>
    </citation>
    <scope>NUCLEOTIDE SEQUENCE</scope>
    <source>
        <strain evidence="1">MA461A</strain>
    </source>
</reference>
<accession>A0ACA9Q7Z0</accession>
<sequence>PRPVLPVPRLVSLAPQMRSEILTQELMSLTLPQAMNMIATI</sequence>
<comment type="caution">
    <text evidence="1">The sequence shown here is derived from an EMBL/GenBank/DDBJ whole genome shotgun (WGS) entry which is preliminary data.</text>
</comment>
<dbReference type="EMBL" id="CAJVQC010027900">
    <property type="protein sequence ID" value="CAG8737934.1"/>
    <property type="molecule type" value="Genomic_DNA"/>
</dbReference>
<gene>
    <name evidence="1" type="ORF">RPERSI_LOCUS12854</name>
</gene>
<proteinExistence type="predicted"/>
<keyword evidence="2" id="KW-1185">Reference proteome</keyword>
<protein>
    <submittedName>
        <fullName evidence="1">9215_t:CDS:1</fullName>
    </submittedName>
</protein>
<dbReference type="Proteomes" id="UP000789920">
    <property type="component" value="Unassembled WGS sequence"/>
</dbReference>